<dbReference type="GO" id="GO:0006955">
    <property type="term" value="P:immune response"/>
    <property type="evidence" value="ECO:0007669"/>
    <property type="project" value="TreeGrafter"/>
</dbReference>
<dbReference type="Gene3D" id="2.60.40.10">
    <property type="entry name" value="Immunoglobulins"/>
    <property type="match status" value="2"/>
</dbReference>
<keyword evidence="2" id="KW-1003">Cell membrane</keyword>
<evidence type="ECO:0000256" key="2">
    <source>
        <dbReference type="ARBA" id="ARBA00022475"/>
    </source>
</evidence>
<dbReference type="PANTHER" id="PTHR25466:SF14">
    <property type="entry name" value="BUTYROPHILIN SUBFAMILY 2 MEMBER A2-LIKE-RELATED"/>
    <property type="match status" value="1"/>
</dbReference>
<dbReference type="AlphaFoldDB" id="A0A8T3CJD6"/>
<dbReference type="GO" id="GO:0031295">
    <property type="term" value="P:T cell costimulation"/>
    <property type="evidence" value="ECO:0007669"/>
    <property type="project" value="TreeGrafter"/>
</dbReference>
<keyword evidence="8" id="KW-0675">Receptor</keyword>
<evidence type="ECO:0000313" key="15">
    <source>
        <dbReference type="Proteomes" id="UP000829720"/>
    </source>
</evidence>
<dbReference type="InterPro" id="IPR007110">
    <property type="entry name" value="Ig-like_dom"/>
</dbReference>
<dbReference type="GO" id="GO:0009897">
    <property type="term" value="C:external side of plasma membrane"/>
    <property type="evidence" value="ECO:0007669"/>
    <property type="project" value="TreeGrafter"/>
</dbReference>
<evidence type="ECO:0000256" key="4">
    <source>
        <dbReference type="ARBA" id="ARBA00022729"/>
    </source>
</evidence>
<keyword evidence="10" id="KW-0393">Immunoglobulin domain</keyword>
<keyword evidence="5 12" id="KW-1133">Transmembrane helix</keyword>
<dbReference type="InterPro" id="IPR051713">
    <property type="entry name" value="T-cell_Activation_Regulation"/>
</dbReference>
<comment type="subcellular location">
    <subcellularLocation>
        <location evidence="1">Cell membrane</location>
        <topology evidence="1">Single-pass type I membrane protein</topology>
    </subcellularLocation>
</comment>
<keyword evidence="4" id="KW-0732">Signal</keyword>
<name>A0A8T3CJD6_9TELE</name>
<evidence type="ECO:0000313" key="14">
    <source>
        <dbReference type="EMBL" id="KAI1884077.1"/>
    </source>
</evidence>
<dbReference type="PANTHER" id="PTHR25466">
    <property type="entry name" value="T-LYMPHOCYTE ACTIVATION ANTIGEN"/>
    <property type="match status" value="1"/>
</dbReference>
<dbReference type="GO" id="GO:0071222">
    <property type="term" value="P:cellular response to lipopolysaccharide"/>
    <property type="evidence" value="ECO:0007669"/>
    <property type="project" value="TreeGrafter"/>
</dbReference>
<accession>A0A8T3CJD6</accession>
<dbReference type="SMART" id="SM00409">
    <property type="entry name" value="IG"/>
    <property type="match status" value="2"/>
</dbReference>
<evidence type="ECO:0000259" key="13">
    <source>
        <dbReference type="PROSITE" id="PS50835"/>
    </source>
</evidence>
<comment type="caution">
    <text evidence="14">The sequence shown here is derived from an EMBL/GenBank/DDBJ whole genome shotgun (WGS) entry which is preliminary data.</text>
</comment>
<keyword evidence="6 12" id="KW-0472">Membrane</keyword>
<organism evidence="14 15">
    <name type="scientific">Albula goreensis</name>
    <dbReference type="NCBI Taxonomy" id="1534307"/>
    <lineage>
        <taxon>Eukaryota</taxon>
        <taxon>Metazoa</taxon>
        <taxon>Chordata</taxon>
        <taxon>Craniata</taxon>
        <taxon>Vertebrata</taxon>
        <taxon>Euteleostomi</taxon>
        <taxon>Actinopterygii</taxon>
        <taxon>Neopterygii</taxon>
        <taxon>Teleostei</taxon>
        <taxon>Albuliformes</taxon>
        <taxon>Albulidae</taxon>
        <taxon>Albula</taxon>
    </lineage>
</organism>
<evidence type="ECO:0000256" key="8">
    <source>
        <dbReference type="ARBA" id="ARBA00023170"/>
    </source>
</evidence>
<keyword evidence="15" id="KW-1185">Reference proteome</keyword>
<evidence type="ECO:0000256" key="1">
    <source>
        <dbReference type="ARBA" id="ARBA00004251"/>
    </source>
</evidence>
<dbReference type="EMBL" id="JAERUA010000022">
    <property type="protein sequence ID" value="KAI1884077.1"/>
    <property type="molecule type" value="Genomic_DNA"/>
</dbReference>
<gene>
    <name evidence="14" type="ORF">AGOR_G00222670</name>
</gene>
<evidence type="ECO:0000256" key="6">
    <source>
        <dbReference type="ARBA" id="ARBA00023136"/>
    </source>
</evidence>
<dbReference type="Proteomes" id="UP000829720">
    <property type="component" value="Unassembled WGS sequence"/>
</dbReference>
<dbReference type="InterPro" id="IPR036179">
    <property type="entry name" value="Ig-like_dom_sf"/>
</dbReference>
<evidence type="ECO:0000256" key="12">
    <source>
        <dbReference type="SAM" id="Phobius"/>
    </source>
</evidence>
<keyword evidence="7" id="KW-1015">Disulfide bond</keyword>
<keyword evidence="3 12" id="KW-0812">Transmembrane</keyword>
<proteinExistence type="predicted"/>
<dbReference type="PROSITE" id="PS50835">
    <property type="entry name" value="IG_LIKE"/>
    <property type="match status" value="1"/>
</dbReference>
<protein>
    <recommendedName>
        <fullName evidence="13">Ig-like domain-containing protein</fullName>
    </recommendedName>
</protein>
<feature type="region of interest" description="Disordered" evidence="11">
    <location>
        <begin position="307"/>
        <end position="326"/>
    </location>
</feature>
<dbReference type="GO" id="GO:0042102">
    <property type="term" value="P:positive regulation of T cell proliferation"/>
    <property type="evidence" value="ECO:0007669"/>
    <property type="project" value="TreeGrafter"/>
</dbReference>
<dbReference type="GO" id="GO:0007166">
    <property type="term" value="P:cell surface receptor signaling pathway"/>
    <property type="evidence" value="ECO:0007669"/>
    <property type="project" value="TreeGrafter"/>
</dbReference>
<evidence type="ECO:0000256" key="5">
    <source>
        <dbReference type="ARBA" id="ARBA00022989"/>
    </source>
</evidence>
<dbReference type="OrthoDB" id="9942764at2759"/>
<evidence type="ECO:0000256" key="11">
    <source>
        <dbReference type="SAM" id="MobiDB-lite"/>
    </source>
</evidence>
<dbReference type="SUPFAM" id="SSF48726">
    <property type="entry name" value="Immunoglobulin"/>
    <property type="match status" value="2"/>
</dbReference>
<dbReference type="InterPro" id="IPR013783">
    <property type="entry name" value="Ig-like_fold"/>
</dbReference>
<sequence>MTLLAFLQMEAGVNKFTVIVCPTKRAMAVTVVLFVIACCSTFEVAAGDRTVSVKCPRVIHGTIGEETVIRCPMKAPSDVRLKGLNWKAPDSQFYTLGHSSVDQGKGGRFEVGWDKDKMEVWLGMRNTQMADEGDYKCFVRTDSGYVGDDEDSCGVNLKVTARYTVPTVWSVPQKNLEEDMTVTMYCMAEKGYPRGTIHWFDQYGTNWTSSAIMTVEQTTGRWFKLTSTFTVLRASSSSSFYRCKVIGGNGQEEGTAELNLMFREPAKSTQKWSNNSIAAVVVVTGSVSTGILLLLLLKRRRPRYDEVHKGVPEHGEENEKDDAERE</sequence>
<evidence type="ECO:0000256" key="9">
    <source>
        <dbReference type="ARBA" id="ARBA00023180"/>
    </source>
</evidence>
<evidence type="ECO:0000256" key="10">
    <source>
        <dbReference type="ARBA" id="ARBA00023319"/>
    </source>
</evidence>
<feature type="transmembrane region" description="Helical" evidence="12">
    <location>
        <begin position="277"/>
        <end position="297"/>
    </location>
</feature>
<dbReference type="InterPro" id="IPR003599">
    <property type="entry name" value="Ig_sub"/>
</dbReference>
<reference evidence="14" key="1">
    <citation type="submission" date="2021-01" db="EMBL/GenBank/DDBJ databases">
        <authorList>
            <person name="Zahm M."/>
            <person name="Roques C."/>
            <person name="Cabau C."/>
            <person name="Klopp C."/>
            <person name="Donnadieu C."/>
            <person name="Jouanno E."/>
            <person name="Lampietro C."/>
            <person name="Louis A."/>
            <person name="Herpin A."/>
            <person name="Echchiki A."/>
            <person name="Berthelot C."/>
            <person name="Parey E."/>
            <person name="Roest-Crollius H."/>
            <person name="Braasch I."/>
            <person name="Postlethwait J."/>
            <person name="Bobe J."/>
            <person name="Montfort J."/>
            <person name="Bouchez O."/>
            <person name="Begum T."/>
            <person name="Mejri S."/>
            <person name="Adams A."/>
            <person name="Chen W.-J."/>
            <person name="Guiguen Y."/>
        </authorList>
    </citation>
    <scope>NUCLEOTIDE SEQUENCE</scope>
    <source>
        <tissue evidence="14">Blood</tissue>
    </source>
</reference>
<evidence type="ECO:0000256" key="7">
    <source>
        <dbReference type="ARBA" id="ARBA00023157"/>
    </source>
</evidence>
<feature type="domain" description="Ig-like" evidence="13">
    <location>
        <begin position="166"/>
        <end position="259"/>
    </location>
</feature>
<keyword evidence="9" id="KW-0325">Glycoprotein</keyword>
<evidence type="ECO:0000256" key="3">
    <source>
        <dbReference type="ARBA" id="ARBA00022692"/>
    </source>
</evidence>
<dbReference type="GO" id="GO:0042130">
    <property type="term" value="P:negative regulation of T cell proliferation"/>
    <property type="evidence" value="ECO:0007669"/>
    <property type="project" value="TreeGrafter"/>
</dbReference>